<feature type="transmembrane region" description="Helical" evidence="1">
    <location>
        <begin position="12"/>
        <end position="31"/>
    </location>
</feature>
<reference evidence="2" key="1">
    <citation type="submission" date="2014-11" db="EMBL/GenBank/DDBJ databases">
        <authorList>
            <person name="Amaro Gonzalez C."/>
        </authorList>
    </citation>
    <scope>NUCLEOTIDE SEQUENCE</scope>
</reference>
<name>A0A0E9PNB7_ANGAN</name>
<protein>
    <submittedName>
        <fullName evidence="2">Uncharacterized protein</fullName>
    </submittedName>
</protein>
<keyword evidence="1" id="KW-0812">Transmembrane</keyword>
<accession>A0A0E9PNB7</accession>
<dbReference type="AlphaFoldDB" id="A0A0E9PNB7"/>
<organism evidence="2">
    <name type="scientific">Anguilla anguilla</name>
    <name type="common">European freshwater eel</name>
    <name type="synonym">Muraena anguilla</name>
    <dbReference type="NCBI Taxonomy" id="7936"/>
    <lineage>
        <taxon>Eukaryota</taxon>
        <taxon>Metazoa</taxon>
        <taxon>Chordata</taxon>
        <taxon>Craniata</taxon>
        <taxon>Vertebrata</taxon>
        <taxon>Euteleostomi</taxon>
        <taxon>Actinopterygii</taxon>
        <taxon>Neopterygii</taxon>
        <taxon>Teleostei</taxon>
        <taxon>Anguilliformes</taxon>
        <taxon>Anguillidae</taxon>
        <taxon>Anguilla</taxon>
    </lineage>
</organism>
<sequence length="44" mass="5191">MVSFTVNVKPELVPVMLCGVITWHYITLYYITLQHIMLDTHSPW</sequence>
<keyword evidence="1" id="KW-1133">Transmembrane helix</keyword>
<reference evidence="2" key="2">
    <citation type="journal article" date="2015" name="Fish Shellfish Immunol.">
        <title>Early steps in the European eel (Anguilla anguilla)-Vibrio vulnificus interaction in the gills: Role of the RtxA13 toxin.</title>
        <authorList>
            <person name="Callol A."/>
            <person name="Pajuelo D."/>
            <person name="Ebbesson L."/>
            <person name="Teles M."/>
            <person name="MacKenzie S."/>
            <person name="Amaro C."/>
        </authorList>
    </citation>
    <scope>NUCLEOTIDE SEQUENCE</scope>
</reference>
<dbReference type="EMBL" id="GBXM01103264">
    <property type="protein sequence ID" value="JAH05313.1"/>
    <property type="molecule type" value="Transcribed_RNA"/>
</dbReference>
<keyword evidence="1" id="KW-0472">Membrane</keyword>
<evidence type="ECO:0000256" key="1">
    <source>
        <dbReference type="SAM" id="Phobius"/>
    </source>
</evidence>
<proteinExistence type="predicted"/>
<evidence type="ECO:0000313" key="2">
    <source>
        <dbReference type="EMBL" id="JAH05313.1"/>
    </source>
</evidence>